<dbReference type="PANTHER" id="PTHR37816:SF3">
    <property type="entry name" value="MODULATES DNA TOPOLOGY"/>
    <property type="match status" value="1"/>
</dbReference>
<protein>
    <submittedName>
        <fullName evidence="1">Adenylate kinase</fullName>
    </submittedName>
</protein>
<accession>A0A1I2L5F8</accession>
<organism evidence="1 2">
    <name type="scientific">Planifilum fulgidum</name>
    <dbReference type="NCBI Taxonomy" id="201973"/>
    <lineage>
        <taxon>Bacteria</taxon>
        <taxon>Bacillati</taxon>
        <taxon>Bacillota</taxon>
        <taxon>Bacilli</taxon>
        <taxon>Bacillales</taxon>
        <taxon>Thermoactinomycetaceae</taxon>
        <taxon>Planifilum</taxon>
    </lineage>
</organism>
<dbReference type="Gene3D" id="3.40.50.300">
    <property type="entry name" value="P-loop containing nucleotide triphosphate hydrolases"/>
    <property type="match status" value="1"/>
</dbReference>
<dbReference type="OrthoDB" id="1201990at2"/>
<dbReference type="SUPFAM" id="SSF52540">
    <property type="entry name" value="P-loop containing nucleoside triphosphate hydrolases"/>
    <property type="match status" value="1"/>
</dbReference>
<dbReference type="RefSeq" id="WP_092035868.1">
    <property type="nucleotide sequence ID" value="NZ_FOOK01000004.1"/>
</dbReference>
<name>A0A1I2L5F8_9BACL</name>
<dbReference type="AlphaFoldDB" id="A0A1I2L5F8"/>
<reference evidence="1 2" key="1">
    <citation type="submission" date="2016-10" db="EMBL/GenBank/DDBJ databases">
        <authorList>
            <person name="de Groot N.N."/>
        </authorList>
    </citation>
    <scope>NUCLEOTIDE SEQUENCE [LARGE SCALE GENOMIC DNA]</scope>
    <source>
        <strain evidence="1 2">DSM 44945</strain>
    </source>
</reference>
<dbReference type="STRING" id="201973.SAMN04488025_10445"/>
<dbReference type="NCBIfam" id="NF005994">
    <property type="entry name" value="PRK08118.1"/>
    <property type="match status" value="1"/>
</dbReference>
<dbReference type="EMBL" id="FOOK01000004">
    <property type="protein sequence ID" value="SFF74123.1"/>
    <property type="molecule type" value="Genomic_DNA"/>
</dbReference>
<keyword evidence="2" id="KW-1185">Reference proteome</keyword>
<gene>
    <name evidence="1" type="ORF">SAMN04488025_10445</name>
</gene>
<dbReference type="InterPro" id="IPR052922">
    <property type="entry name" value="Cytidylate_Kinase-2"/>
</dbReference>
<evidence type="ECO:0000313" key="1">
    <source>
        <dbReference type="EMBL" id="SFF74123.1"/>
    </source>
</evidence>
<dbReference type="Proteomes" id="UP000198661">
    <property type="component" value="Unassembled WGS sequence"/>
</dbReference>
<dbReference type="PANTHER" id="PTHR37816">
    <property type="entry name" value="YALI0E33011P"/>
    <property type="match status" value="1"/>
</dbReference>
<keyword evidence="1" id="KW-0808">Transferase</keyword>
<dbReference type="GO" id="GO:0016301">
    <property type="term" value="F:kinase activity"/>
    <property type="evidence" value="ECO:0007669"/>
    <property type="project" value="UniProtKB-KW"/>
</dbReference>
<proteinExistence type="predicted"/>
<dbReference type="InterPro" id="IPR027417">
    <property type="entry name" value="P-loop_NTPase"/>
</dbReference>
<sequence length="172" mass="20513">MKKIMIVGSAGSGKSTLARRLGRMLDIEVIHLDVHYWKPGWIEPSEAEWLRRVERLTRRDAWIMDGNYTKTIDIRLAEADTVIFLDFPRLLCLWRVIKRWWRNRGRSRPDLPPGCPEKIDLPFLRWIWQFPRIRRPLIQEKLKHARGKRIIVLKGPRDVSRFLRDLENRAAG</sequence>
<evidence type="ECO:0000313" key="2">
    <source>
        <dbReference type="Proteomes" id="UP000198661"/>
    </source>
</evidence>
<keyword evidence="1" id="KW-0418">Kinase</keyword>